<dbReference type="InterPro" id="IPR053145">
    <property type="entry name" value="AB_hydrolase_Est10"/>
</dbReference>
<comment type="caution">
    <text evidence="2">The sequence shown here is derived from an EMBL/GenBank/DDBJ whole genome shotgun (WGS) entry which is preliminary data.</text>
</comment>
<dbReference type="Pfam" id="PF12697">
    <property type="entry name" value="Abhydrolase_6"/>
    <property type="match status" value="1"/>
</dbReference>
<dbReference type="InterPro" id="IPR029058">
    <property type="entry name" value="AB_hydrolase_fold"/>
</dbReference>
<feature type="domain" description="AB hydrolase-1" evidence="1">
    <location>
        <begin position="53"/>
        <end position="211"/>
    </location>
</feature>
<dbReference type="Gene3D" id="3.40.50.1820">
    <property type="entry name" value="alpha/beta hydrolase"/>
    <property type="match status" value="2"/>
</dbReference>
<dbReference type="InterPro" id="IPR000073">
    <property type="entry name" value="AB_hydrolase_1"/>
</dbReference>
<gene>
    <name evidence="2" type="ORF">G6N76_21460</name>
</gene>
<evidence type="ECO:0000313" key="3">
    <source>
        <dbReference type="Proteomes" id="UP000477849"/>
    </source>
</evidence>
<dbReference type="GO" id="GO:0052689">
    <property type="term" value="F:carboxylic ester hydrolase activity"/>
    <property type="evidence" value="ECO:0007669"/>
    <property type="project" value="TreeGrafter"/>
</dbReference>
<dbReference type="AlphaFoldDB" id="A0A6M1RWQ4"/>
<name>A0A6M1RWQ4_9HYPH</name>
<dbReference type="PANTHER" id="PTHR43265:SF1">
    <property type="entry name" value="ESTERASE ESTD"/>
    <property type="match status" value="1"/>
</dbReference>
<dbReference type="EMBL" id="JAAKZH010000009">
    <property type="protein sequence ID" value="NGO66234.1"/>
    <property type="molecule type" value="Genomic_DNA"/>
</dbReference>
<evidence type="ECO:0000313" key="2">
    <source>
        <dbReference type="EMBL" id="NGO66234.1"/>
    </source>
</evidence>
<reference evidence="2 3" key="1">
    <citation type="submission" date="2020-02" db="EMBL/GenBank/DDBJ databases">
        <title>Genome sequence of the type strain CCBAU10050 of Rhizobium daejeonense.</title>
        <authorList>
            <person name="Gao J."/>
            <person name="Sun J."/>
        </authorList>
    </citation>
    <scope>NUCLEOTIDE SEQUENCE [LARGE SCALE GENOMIC DNA]</scope>
    <source>
        <strain evidence="2 3">CCBAU10050</strain>
    </source>
</reference>
<accession>A0A6M1RWQ4</accession>
<keyword evidence="3" id="KW-1185">Reference proteome</keyword>
<dbReference type="Proteomes" id="UP000477849">
    <property type="component" value="Unassembled WGS sequence"/>
</dbReference>
<protein>
    <submittedName>
        <fullName evidence="2">Alpha/beta hydrolase</fullName>
    </submittedName>
</protein>
<dbReference type="PANTHER" id="PTHR43265">
    <property type="entry name" value="ESTERASE ESTD"/>
    <property type="match status" value="1"/>
</dbReference>
<sequence>MENPGPALKPVVSAARPLTFSGKVGLFMPSAAPAHDLAVLFVSPWGLEELCVHKFWRVLADALSASGIASLRFDYSGTGDALDIADGSPSGLALWENDIVEATAQLRTLSGCKTIAVVSHGLGSMLALRVLERLGDVTGIACLAPVTSGRAYLRELQIWSRMVDEGLGIPEKDRIRDQVSIAGLRMPEAIAADIRKISVARAAVRKAFVAFRPDRPGDRELAETLRRDGADVFEVNYTGYDAFVSNPLISVMPESVGEKLVSWVSGLPGLQPAIENRVSSTVGVPNELRGPEFRELPVTFGNSGRLYGVLCRPLGERKGATTIILGTAYDRHAGWGRSGVEMARRLAGEGIASLRFDAANVGDSPPVPGGPEQILYNPSQLDDVAAAVDFLEKSELLPAVICGRCSGSYLGFRSVVADTRLQGAVIANPYAFQWDPALDVDVVIHSAPRQLHEYRSRMLKLETFRRLAKGEVDVVGAATNMVRAVARRLKRYLLPVLNRFSGSGSLHSQIVGEFQALQDRDAAIGLIYSEDDVGLVHLAEHFGEGGRGLSRYSNVRMTILPDADHNLTPVAAREAYLRAVQDMAVLKN</sequence>
<proteinExistence type="predicted"/>
<dbReference type="RefSeq" id="WP_163901596.1">
    <property type="nucleotide sequence ID" value="NZ_CP048427.1"/>
</dbReference>
<evidence type="ECO:0000259" key="1">
    <source>
        <dbReference type="Pfam" id="PF12697"/>
    </source>
</evidence>
<organism evidence="2 3">
    <name type="scientific">Rhizobium daejeonense</name>
    <dbReference type="NCBI Taxonomy" id="240521"/>
    <lineage>
        <taxon>Bacteria</taxon>
        <taxon>Pseudomonadati</taxon>
        <taxon>Pseudomonadota</taxon>
        <taxon>Alphaproteobacteria</taxon>
        <taxon>Hyphomicrobiales</taxon>
        <taxon>Rhizobiaceae</taxon>
        <taxon>Rhizobium/Agrobacterium group</taxon>
        <taxon>Rhizobium</taxon>
    </lineage>
</organism>
<dbReference type="SUPFAM" id="SSF53474">
    <property type="entry name" value="alpha/beta-Hydrolases"/>
    <property type="match status" value="2"/>
</dbReference>
<keyword evidence="2" id="KW-0378">Hydrolase</keyword>